<keyword evidence="8 9" id="KW-0687">Ribonucleoprotein</keyword>
<keyword evidence="6 9" id="KW-0508">mRNA splicing</keyword>
<feature type="domain" description="Sm" evidence="10">
    <location>
        <begin position="34"/>
        <end position="109"/>
    </location>
</feature>
<keyword evidence="5 9" id="KW-0507">mRNA processing</keyword>
<accession>A0A061IY44</accession>
<dbReference type="PANTHER" id="PTHR12777">
    <property type="entry name" value="SMALL NUCLEAR RIBONUCLEOPROTEIN SM D2"/>
    <property type="match status" value="1"/>
</dbReference>
<evidence type="ECO:0000313" key="12">
    <source>
        <dbReference type="Proteomes" id="UP000031737"/>
    </source>
</evidence>
<reference evidence="11 12" key="1">
    <citation type="submission" date="2013-07" db="EMBL/GenBank/DDBJ databases">
        <authorList>
            <person name="Stoco P.H."/>
            <person name="Wagner G."/>
            <person name="Gerber A."/>
            <person name="Zaha A."/>
            <person name="Thompson C."/>
            <person name="Bartholomeu D.C."/>
            <person name="Luckemeyer D.D."/>
            <person name="Bahia D."/>
            <person name="Loreto E."/>
            <person name="Prestes E.B."/>
            <person name="Lima F.M."/>
            <person name="Rodrigues-Luiz G."/>
            <person name="Vallejo G.A."/>
            <person name="Filho J.F."/>
            <person name="Monteiro K.M."/>
            <person name="Tyler K.M."/>
            <person name="de Almeida L.G."/>
            <person name="Ortiz M.F."/>
            <person name="Siervo M.A."/>
            <person name="de Moraes M.H."/>
            <person name="Cunha O.L."/>
            <person name="Mendonca-Neto R."/>
            <person name="Silva R."/>
            <person name="Teixeira S.M."/>
            <person name="Murta S.M."/>
            <person name="Sincero T.C."/>
            <person name="Mendes T.A."/>
            <person name="Urmenyi T.P."/>
            <person name="Silva V.G."/>
            <person name="da Rocha W.D."/>
            <person name="Andersson B."/>
            <person name="Romanha A.J."/>
            <person name="Steindel M."/>
            <person name="de Vasconcelos A.T."/>
            <person name="Grisard E.C."/>
        </authorList>
    </citation>
    <scope>NUCLEOTIDE SEQUENCE [LARGE SCALE GENOMIC DNA]</scope>
    <source>
        <strain evidence="11 12">SC58</strain>
    </source>
</reference>
<dbReference type="PROSITE" id="PS52002">
    <property type="entry name" value="SM"/>
    <property type="match status" value="1"/>
</dbReference>
<keyword evidence="12" id="KW-1185">Reference proteome</keyword>
<comment type="subcellular location">
    <subcellularLocation>
        <location evidence="2">Cytoplasm</location>
        <location evidence="2">Cytosol</location>
    </subcellularLocation>
    <subcellularLocation>
        <location evidence="1 9">Nucleus</location>
    </subcellularLocation>
</comment>
<sequence>MLDERPTKTMRTECGAKPVSTKEFLQTGVAEGPFSVLDSAMRNGTRVFIQSRFNKSLVATVVAFDKHFNLVLRDVVELTMVNNEQKERSIRNMFLRGGSVVFIVKLSQNAA</sequence>
<dbReference type="VEuPathDB" id="TriTrypDB:TRSC58_05508"/>
<keyword evidence="4" id="KW-0963">Cytoplasm</keyword>
<organism evidence="11 12">
    <name type="scientific">Trypanosoma rangeli SC58</name>
    <dbReference type="NCBI Taxonomy" id="429131"/>
    <lineage>
        <taxon>Eukaryota</taxon>
        <taxon>Discoba</taxon>
        <taxon>Euglenozoa</taxon>
        <taxon>Kinetoplastea</taxon>
        <taxon>Metakinetoplastina</taxon>
        <taxon>Trypanosomatida</taxon>
        <taxon>Trypanosomatidae</taxon>
        <taxon>Trypanosoma</taxon>
        <taxon>Herpetosoma</taxon>
    </lineage>
</organism>
<evidence type="ECO:0000256" key="9">
    <source>
        <dbReference type="RuleBase" id="RU365051"/>
    </source>
</evidence>
<dbReference type="GO" id="GO:0003723">
    <property type="term" value="F:RNA binding"/>
    <property type="evidence" value="ECO:0007669"/>
    <property type="project" value="InterPro"/>
</dbReference>
<dbReference type="GO" id="GO:0008380">
    <property type="term" value="P:RNA splicing"/>
    <property type="evidence" value="ECO:0007669"/>
    <property type="project" value="UniProtKB-KW"/>
</dbReference>
<dbReference type="SUPFAM" id="SSF50182">
    <property type="entry name" value="Sm-like ribonucleoproteins"/>
    <property type="match status" value="1"/>
</dbReference>
<dbReference type="GO" id="GO:0005829">
    <property type="term" value="C:cytosol"/>
    <property type="evidence" value="ECO:0007669"/>
    <property type="project" value="UniProtKB-SubCell"/>
</dbReference>
<evidence type="ECO:0000256" key="8">
    <source>
        <dbReference type="ARBA" id="ARBA00023274"/>
    </source>
</evidence>
<gene>
    <name evidence="11" type="ORF">TRSC58_05508</name>
</gene>
<dbReference type="Pfam" id="PF01423">
    <property type="entry name" value="LSM"/>
    <property type="match status" value="1"/>
</dbReference>
<dbReference type="Proteomes" id="UP000031737">
    <property type="component" value="Unassembled WGS sequence"/>
</dbReference>
<evidence type="ECO:0000256" key="4">
    <source>
        <dbReference type="ARBA" id="ARBA00022490"/>
    </source>
</evidence>
<dbReference type="InterPro" id="IPR047575">
    <property type="entry name" value="Sm"/>
</dbReference>
<evidence type="ECO:0000256" key="7">
    <source>
        <dbReference type="ARBA" id="ARBA00023242"/>
    </source>
</evidence>
<dbReference type="GO" id="GO:0030532">
    <property type="term" value="C:small nuclear ribonucleoprotein complex"/>
    <property type="evidence" value="ECO:0007669"/>
    <property type="project" value="InterPro"/>
</dbReference>
<evidence type="ECO:0000256" key="3">
    <source>
        <dbReference type="ARBA" id="ARBA00008146"/>
    </source>
</evidence>
<evidence type="ECO:0000256" key="5">
    <source>
        <dbReference type="ARBA" id="ARBA00022664"/>
    </source>
</evidence>
<dbReference type="OrthoDB" id="437526at2759"/>
<evidence type="ECO:0000259" key="10">
    <source>
        <dbReference type="PROSITE" id="PS52002"/>
    </source>
</evidence>
<dbReference type="AlphaFoldDB" id="A0A061IY44"/>
<evidence type="ECO:0000256" key="1">
    <source>
        <dbReference type="ARBA" id="ARBA00004123"/>
    </source>
</evidence>
<evidence type="ECO:0000256" key="2">
    <source>
        <dbReference type="ARBA" id="ARBA00004514"/>
    </source>
</evidence>
<name>A0A061IY44_TRYRA</name>
<dbReference type="Gene3D" id="2.30.30.100">
    <property type="match status" value="1"/>
</dbReference>
<proteinExistence type="inferred from homology"/>
<dbReference type="InterPro" id="IPR010920">
    <property type="entry name" value="LSM_dom_sf"/>
</dbReference>
<comment type="similarity">
    <text evidence="3 9">Belongs to the snRNP core protein family.</text>
</comment>
<dbReference type="SMART" id="SM00651">
    <property type="entry name" value="Sm"/>
    <property type="match status" value="1"/>
</dbReference>
<dbReference type="InterPro" id="IPR027248">
    <property type="entry name" value="Sm_D2"/>
</dbReference>
<keyword evidence="7 9" id="KW-0539">Nucleus</keyword>
<comment type="caution">
    <text evidence="11">The sequence shown here is derived from an EMBL/GenBank/DDBJ whole genome shotgun (WGS) entry which is preliminary data.</text>
</comment>
<dbReference type="InterPro" id="IPR001163">
    <property type="entry name" value="Sm_dom_euk/arc"/>
</dbReference>
<evidence type="ECO:0000313" key="11">
    <source>
        <dbReference type="EMBL" id="ESL06811.1"/>
    </source>
</evidence>
<dbReference type="EMBL" id="AUPL01005508">
    <property type="protein sequence ID" value="ESL06811.1"/>
    <property type="molecule type" value="Genomic_DNA"/>
</dbReference>
<dbReference type="GO" id="GO:0006397">
    <property type="term" value="P:mRNA processing"/>
    <property type="evidence" value="ECO:0007669"/>
    <property type="project" value="UniProtKB-KW"/>
</dbReference>
<protein>
    <recommendedName>
        <fullName evidence="9">Small nuclear ribonucleoprotein Sm D2</fullName>
        <shortName evidence="9">Sm-D2</shortName>
    </recommendedName>
    <alternativeName>
        <fullName evidence="9">snRNP core protein D2</fullName>
    </alternativeName>
</protein>
<evidence type="ECO:0000256" key="6">
    <source>
        <dbReference type="ARBA" id="ARBA00023187"/>
    </source>
</evidence>